<dbReference type="Gene3D" id="2.40.10.220">
    <property type="entry name" value="predicted glycosyltransferase like domains"/>
    <property type="match status" value="1"/>
</dbReference>
<dbReference type="SUPFAM" id="SSF141371">
    <property type="entry name" value="PilZ domain-like"/>
    <property type="match status" value="1"/>
</dbReference>
<sequence length="115" mass="13045">MGDERRRTKRIDVEANLSIRPITDQDTKEEFIAVHATNVSSGGIAFKTKDVLPLHSFYDMLLEMSGCDKIETVIEVVRIASQDEDGTEYGCRFVGLGKEAQFRIDVFRMVKENTN</sequence>
<organism evidence="2 3">
    <name type="scientific">Lachnospira intestinalis</name>
    <dbReference type="NCBI Taxonomy" id="3133158"/>
    <lineage>
        <taxon>Bacteria</taxon>
        <taxon>Bacillati</taxon>
        <taxon>Bacillota</taxon>
        <taxon>Clostridia</taxon>
        <taxon>Lachnospirales</taxon>
        <taxon>Lachnospiraceae</taxon>
        <taxon>Lachnospira</taxon>
    </lineage>
</organism>
<comment type="caution">
    <text evidence="2">The sequence shown here is derived from an EMBL/GenBank/DDBJ whole genome shotgun (WGS) entry which is preliminary data.</text>
</comment>
<keyword evidence="3" id="KW-1185">Reference proteome</keyword>
<evidence type="ECO:0000313" key="2">
    <source>
        <dbReference type="EMBL" id="MEQ2553594.1"/>
    </source>
</evidence>
<proteinExistence type="predicted"/>
<name>A0ABV1H1L5_9FIRM</name>
<reference evidence="2" key="1">
    <citation type="submission" date="2024-03" db="EMBL/GenBank/DDBJ databases">
        <title>Human intestinal bacterial collection.</title>
        <authorList>
            <person name="Pauvert C."/>
            <person name="Hitch T.C.A."/>
            <person name="Clavel T."/>
        </authorList>
    </citation>
    <scope>NUCLEOTIDE SEQUENCE [LARGE SCALE GENOMIC DNA]</scope>
    <source>
        <strain evidence="2">CLA-AA-H89B</strain>
    </source>
</reference>
<dbReference type="InterPro" id="IPR009875">
    <property type="entry name" value="PilZ_domain"/>
</dbReference>
<evidence type="ECO:0000259" key="1">
    <source>
        <dbReference type="Pfam" id="PF07238"/>
    </source>
</evidence>
<evidence type="ECO:0000313" key="3">
    <source>
        <dbReference type="Proteomes" id="UP001546774"/>
    </source>
</evidence>
<gene>
    <name evidence="2" type="ORF">WMO37_00995</name>
</gene>
<feature type="domain" description="PilZ" evidence="1">
    <location>
        <begin position="4"/>
        <end position="100"/>
    </location>
</feature>
<dbReference type="Pfam" id="PF07238">
    <property type="entry name" value="PilZ"/>
    <property type="match status" value="1"/>
</dbReference>
<accession>A0ABV1H1L5</accession>
<dbReference type="Proteomes" id="UP001546774">
    <property type="component" value="Unassembled WGS sequence"/>
</dbReference>
<protein>
    <submittedName>
        <fullName evidence="2">PilZ domain-containing protein</fullName>
    </submittedName>
</protein>
<dbReference type="EMBL" id="JBBMFS010000001">
    <property type="protein sequence ID" value="MEQ2553594.1"/>
    <property type="molecule type" value="Genomic_DNA"/>
</dbReference>